<name>A0A6A6B2Z7_9PEZI</name>
<organism evidence="2 3">
    <name type="scientific">Aplosporella prunicola CBS 121167</name>
    <dbReference type="NCBI Taxonomy" id="1176127"/>
    <lineage>
        <taxon>Eukaryota</taxon>
        <taxon>Fungi</taxon>
        <taxon>Dikarya</taxon>
        <taxon>Ascomycota</taxon>
        <taxon>Pezizomycotina</taxon>
        <taxon>Dothideomycetes</taxon>
        <taxon>Dothideomycetes incertae sedis</taxon>
        <taxon>Botryosphaeriales</taxon>
        <taxon>Aplosporellaceae</taxon>
        <taxon>Aplosporella</taxon>
    </lineage>
</organism>
<gene>
    <name evidence="2" type="ORF">K452DRAFT_93384</name>
</gene>
<keyword evidence="3" id="KW-1185">Reference proteome</keyword>
<reference evidence="2" key="1">
    <citation type="journal article" date="2020" name="Stud. Mycol.">
        <title>101 Dothideomycetes genomes: a test case for predicting lifestyles and emergence of pathogens.</title>
        <authorList>
            <person name="Haridas S."/>
            <person name="Albert R."/>
            <person name="Binder M."/>
            <person name="Bloem J."/>
            <person name="Labutti K."/>
            <person name="Salamov A."/>
            <person name="Andreopoulos B."/>
            <person name="Baker S."/>
            <person name="Barry K."/>
            <person name="Bills G."/>
            <person name="Bluhm B."/>
            <person name="Cannon C."/>
            <person name="Castanera R."/>
            <person name="Culley D."/>
            <person name="Daum C."/>
            <person name="Ezra D."/>
            <person name="Gonzalez J."/>
            <person name="Henrissat B."/>
            <person name="Kuo A."/>
            <person name="Liang C."/>
            <person name="Lipzen A."/>
            <person name="Lutzoni F."/>
            <person name="Magnuson J."/>
            <person name="Mondo S."/>
            <person name="Nolan M."/>
            <person name="Ohm R."/>
            <person name="Pangilinan J."/>
            <person name="Park H.-J."/>
            <person name="Ramirez L."/>
            <person name="Alfaro M."/>
            <person name="Sun H."/>
            <person name="Tritt A."/>
            <person name="Yoshinaga Y."/>
            <person name="Zwiers L.-H."/>
            <person name="Turgeon B."/>
            <person name="Goodwin S."/>
            <person name="Spatafora J."/>
            <person name="Crous P."/>
            <person name="Grigoriev I."/>
        </authorList>
    </citation>
    <scope>NUCLEOTIDE SEQUENCE</scope>
    <source>
        <strain evidence="2">CBS 121167</strain>
    </source>
</reference>
<dbReference type="AlphaFoldDB" id="A0A6A6B2Z7"/>
<protein>
    <submittedName>
        <fullName evidence="2">Uncharacterized protein</fullName>
    </submittedName>
</protein>
<feature type="region of interest" description="Disordered" evidence="1">
    <location>
        <begin position="1"/>
        <end position="54"/>
    </location>
</feature>
<dbReference type="RefSeq" id="XP_033393681.1">
    <property type="nucleotide sequence ID" value="XM_033547329.1"/>
</dbReference>
<sequence length="89" mass="10095">MHSLHIHTYTQSTSLRLTNPPTRASHSRADQRALSQRPAPSQPTTARTPTPKHRGVFALFHAVRRRQGWCYCRFGMTAYVSCMRPGISC</sequence>
<feature type="compositionally biased region" description="Polar residues" evidence="1">
    <location>
        <begin position="8"/>
        <end position="24"/>
    </location>
</feature>
<proteinExistence type="predicted"/>
<feature type="compositionally biased region" description="Polar residues" evidence="1">
    <location>
        <begin position="38"/>
        <end position="48"/>
    </location>
</feature>
<evidence type="ECO:0000256" key="1">
    <source>
        <dbReference type="SAM" id="MobiDB-lite"/>
    </source>
</evidence>
<evidence type="ECO:0000313" key="2">
    <source>
        <dbReference type="EMBL" id="KAF2137968.1"/>
    </source>
</evidence>
<accession>A0A6A6B2Z7</accession>
<dbReference type="GeneID" id="54304836"/>
<dbReference type="EMBL" id="ML995498">
    <property type="protein sequence ID" value="KAF2137968.1"/>
    <property type="molecule type" value="Genomic_DNA"/>
</dbReference>
<dbReference type="Proteomes" id="UP000799438">
    <property type="component" value="Unassembled WGS sequence"/>
</dbReference>
<evidence type="ECO:0000313" key="3">
    <source>
        <dbReference type="Proteomes" id="UP000799438"/>
    </source>
</evidence>